<dbReference type="Pfam" id="PF13649">
    <property type="entry name" value="Methyltransf_25"/>
    <property type="match status" value="1"/>
</dbReference>
<dbReference type="AlphaFoldDB" id="A0A131Y5Y1"/>
<dbReference type="SUPFAM" id="SSF53335">
    <property type="entry name" value="S-adenosyl-L-methionine-dependent methyltransferases"/>
    <property type="match status" value="1"/>
</dbReference>
<reference evidence="2" key="1">
    <citation type="submission" date="2016-02" db="EMBL/GenBank/DDBJ databases">
        <title>RNAseq analyses of the midgut from blood- or serum-fed Ixodes ricinus ticks.</title>
        <authorList>
            <person name="Perner J."/>
            <person name="Provaznik J."/>
            <person name="Schrenkova J."/>
            <person name="Urbanova V."/>
            <person name="Ribeiro J.M."/>
            <person name="Kopacek P."/>
        </authorList>
    </citation>
    <scope>NUCLEOTIDE SEQUENCE</scope>
    <source>
        <tissue evidence="2">Gut</tissue>
    </source>
</reference>
<evidence type="ECO:0000259" key="1">
    <source>
        <dbReference type="Pfam" id="PF13649"/>
    </source>
</evidence>
<dbReference type="PANTHER" id="PTHR43464">
    <property type="entry name" value="METHYLTRANSFERASE"/>
    <property type="match status" value="1"/>
</dbReference>
<keyword evidence="2" id="KW-0808">Transferase</keyword>
<dbReference type="CDD" id="cd02440">
    <property type="entry name" value="AdoMet_MTases"/>
    <property type="match status" value="1"/>
</dbReference>
<dbReference type="PANTHER" id="PTHR43464:SF23">
    <property type="entry name" value="JUVENILE HORMONE ACID O-METHYLTRANSFERASE"/>
    <property type="match status" value="1"/>
</dbReference>
<dbReference type="InterPro" id="IPR029063">
    <property type="entry name" value="SAM-dependent_MTases_sf"/>
</dbReference>
<feature type="domain" description="Methyltransferase" evidence="1">
    <location>
        <begin position="49"/>
        <end position="148"/>
    </location>
</feature>
<dbReference type="EMBL" id="GEFM01000922">
    <property type="protein sequence ID" value="JAP74874.1"/>
    <property type="molecule type" value="mRNA"/>
</dbReference>
<protein>
    <submittedName>
        <fullName evidence="2">Putative juvenile hormone acid methyltransferase</fullName>
    </submittedName>
</protein>
<proteinExistence type="evidence at transcript level"/>
<accession>A0A131Y5Y1</accession>
<organism evidence="2">
    <name type="scientific">Ixodes ricinus</name>
    <name type="common">Common tick</name>
    <name type="synonym">Acarus ricinus</name>
    <dbReference type="NCBI Taxonomy" id="34613"/>
    <lineage>
        <taxon>Eukaryota</taxon>
        <taxon>Metazoa</taxon>
        <taxon>Ecdysozoa</taxon>
        <taxon>Arthropoda</taxon>
        <taxon>Chelicerata</taxon>
        <taxon>Arachnida</taxon>
        <taxon>Acari</taxon>
        <taxon>Parasitiformes</taxon>
        <taxon>Ixodida</taxon>
        <taxon>Ixodoidea</taxon>
        <taxon>Ixodidae</taxon>
        <taxon>Ixodinae</taxon>
        <taxon>Ixodes</taxon>
    </lineage>
</organism>
<keyword evidence="2" id="KW-0489">Methyltransferase</keyword>
<dbReference type="Gene3D" id="3.40.50.150">
    <property type="entry name" value="Vaccinia Virus protein VP39"/>
    <property type="match status" value="1"/>
</dbReference>
<sequence>MSVEDKRTSKTFKPEEYLQLNEPQRQMGIKVLELEGSFNAEGTTDHQFLDVGCGPGDFTRDCLLPRCPPFRRMVAADKSEVLVQYAREHFAHPKICYDVLDIGSEHDVSDFVERYGEFDCVYSFFCLHWIRDQVTVLKNVARLMKPGGECFLIFNAYSPPMRFHKKLATMHRWEKYREILEGPIPPSVDLETKEDLISYVKGLLKTAELTPTTCEVMKMEHKFASLEHLIDFQMAFNRLGRSIMEEERPLLLKDVTEECTKWWVEQEAGGSPLDGKVFVVRAHKPRSEAGSVVN</sequence>
<dbReference type="InterPro" id="IPR041698">
    <property type="entry name" value="Methyltransf_25"/>
</dbReference>
<name>A0A131Y5Y1_IXORI</name>
<dbReference type="GO" id="GO:0032259">
    <property type="term" value="P:methylation"/>
    <property type="evidence" value="ECO:0007669"/>
    <property type="project" value="UniProtKB-KW"/>
</dbReference>
<dbReference type="GO" id="GO:0010420">
    <property type="term" value="F:polyprenyldihydroxybenzoate methyltransferase activity"/>
    <property type="evidence" value="ECO:0007669"/>
    <property type="project" value="TreeGrafter"/>
</dbReference>
<evidence type="ECO:0000313" key="2">
    <source>
        <dbReference type="EMBL" id="JAP74874.1"/>
    </source>
</evidence>